<comment type="caution">
    <text evidence="3">The sequence shown here is derived from an EMBL/GenBank/DDBJ whole genome shotgun (WGS) entry which is preliminary data.</text>
</comment>
<evidence type="ECO:0000313" key="3">
    <source>
        <dbReference type="EMBL" id="GAA2176594.1"/>
    </source>
</evidence>
<protein>
    <submittedName>
        <fullName evidence="3">FBP domain-containing protein</fullName>
    </submittedName>
</protein>
<feature type="domain" description="Elongation factor G-binding protein C-terminal treble-clef zinc-finger" evidence="2">
    <location>
        <begin position="41"/>
        <end position="190"/>
    </location>
</feature>
<dbReference type="EMBL" id="BAAAQT010000008">
    <property type="protein sequence ID" value="GAA2176594.1"/>
    <property type="molecule type" value="Genomic_DNA"/>
</dbReference>
<evidence type="ECO:0000259" key="2">
    <source>
        <dbReference type="Pfam" id="PF16571"/>
    </source>
</evidence>
<evidence type="ECO:0000256" key="1">
    <source>
        <dbReference type="SAM" id="MobiDB-lite"/>
    </source>
</evidence>
<keyword evidence="4" id="KW-1185">Reference proteome</keyword>
<dbReference type="Proteomes" id="UP001501599">
    <property type="component" value="Unassembled WGS sequence"/>
</dbReference>
<dbReference type="InterPro" id="IPR032330">
    <property type="entry name" value="EF-G-binding_C"/>
</dbReference>
<name>A0ABP5MU61_9MICO</name>
<sequence>MPRRPCPGTQDAIGPAAPHPSRDPRDPRTGTTMHALDQARLRALFVNVSQRERAAIPMPGIPDPDWANLEYLGWRDAKRPRAGYLVAEVDGEPVGIVLAQVEQPPRARPQCAWCDDVTLPNDVVGFSARRAGAAGKRGDSVGTLACARFECSVNVRRQPTIAYVGFDVHAAVERRIRSLAEHVEAFARAVRDGR</sequence>
<evidence type="ECO:0000313" key="4">
    <source>
        <dbReference type="Proteomes" id="UP001501599"/>
    </source>
</evidence>
<organism evidence="3 4">
    <name type="scientific">Agrococcus versicolor</name>
    <dbReference type="NCBI Taxonomy" id="501482"/>
    <lineage>
        <taxon>Bacteria</taxon>
        <taxon>Bacillati</taxon>
        <taxon>Actinomycetota</taxon>
        <taxon>Actinomycetes</taxon>
        <taxon>Micrococcales</taxon>
        <taxon>Microbacteriaceae</taxon>
        <taxon>Agrococcus</taxon>
    </lineage>
</organism>
<feature type="region of interest" description="Disordered" evidence="1">
    <location>
        <begin position="1"/>
        <end position="31"/>
    </location>
</feature>
<dbReference type="InterPro" id="IPR016181">
    <property type="entry name" value="Acyl_CoA_acyltransferase"/>
</dbReference>
<gene>
    <name evidence="3" type="ORF">GCM10009846_31010</name>
</gene>
<dbReference type="SUPFAM" id="SSF55729">
    <property type="entry name" value="Acyl-CoA N-acyltransferases (Nat)"/>
    <property type="match status" value="1"/>
</dbReference>
<reference evidence="4" key="1">
    <citation type="journal article" date="2019" name="Int. J. Syst. Evol. Microbiol.">
        <title>The Global Catalogue of Microorganisms (GCM) 10K type strain sequencing project: providing services to taxonomists for standard genome sequencing and annotation.</title>
        <authorList>
            <consortium name="The Broad Institute Genomics Platform"/>
            <consortium name="The Broad Institute Genome Sequencing Center for Infectious Disease"/>
            <person name="Wu L."/>
            <person name="Ma J."/>
        </authorList>
    </citation>
    <scope>NUCLEOTIDE SEQUENCE [LARGE SCALE GENOMIC DNA]</scope>
    <source>
        <strain evidence="4">JCM 16026</strain>
    </source>
</reference>
<dbReference type="Pfam" id="PF16571">
    <property type="entry name" value="FBP_C"/>
    <property type="match status" value="1"/>
</dbReference>
<accession>A0ABP5MU61</accession>
<proteinExistence type="predicted"/>